<gene>
    <name evidence="1" type="ORF">ACFYXI_41915</name>
</gene>
<evidence type="ECO:0000313" key="1">
    <source>
        <dbReference type="EMBL" id="MFF3672100.1"/>
    </source>
</evidence>
<organism evidence="1 2">
    <name type="scientific">Microtetraspora malaysiensis</name>
    <dbReference type="NCBI Taxonomy" id="161358"/>
    <lineage>
        <taxon>Bacteria</taxon>
        <taxon>Bacillati</taxon>
        <taxon>Actinomycetota</taxon>
        <taxon>Actinomycetes</taxon>
        <taxon>Streptosporangiales</taxon>
        <taxon>Streptosporangiaceae</taxon>
        <taxon>Microtetraspora</taxon>
    </lineage>
</organism>
<dbReference type="RefSeq" id="WP_387418260.1">
    <property type="nucleotide sequence ID" value="NZ_JBIASD010000067.1"/>
</dbReference>
<accession>A0ABW6T487</accession>
<reference evidence="1 2" key="1">
    <citation type="submission" date="2024-10" db="EMBL/GenBank/DDBJ databases">
        <title>The Natural Products Discovery Center: Release of the First 8490 Sequenced Strains for Exploring Actinobacteria Biosynthetic Diversity.</title>
        <authorList>
            <person name="Kalkreuter E."/>
            <person name="Kautsar S.A."/>
            <person name="Yang D."/>
            <person name="Bader C.D."/>
            <person name="Teijaro C.N."/>
            <person name="Fluegel L."/>
            <person name="Davis C.M."/>
            <person name="Simpson J.R."/>
            <person name="Lauterbach L."/>
            <person name="Steele A.D."/>
            <person name="Gui C."/>
            <person name="Meng S."/>
            <person name="Li G."/>
            <person name="Viehrig K."/>
            <person name="Ye F."/>
            <person name="Su P."/>
            <person name="Kiefer A.F."/>
            <person name="Nichols A."/>
            <person name="Cepeda A.J."/>
            <person name="Yan W."/>
            <person name="Fan B."/>
            <person name="Jiang Y."/>
            <person name="Adhikari A."/>
            <person name="Zheng C.-J."/>
            <person name="Schuster L."/>
            <person name="Cowan T.M."/>
            <person name="Smanski M.J."/>
            <person name="Chevrette M.G."/>
            <person name="De Carvalho L.P.S."/>
            <person name="Shen B."/>
        </authorList>
    </citation>
    <scope>NUCLEOTIDE SEQUENCE [LARGE SCALE GENOMIC DNA]</scope>
    <source>
        <strain evidence="1 2">NPDC002173</strain>
    </source>
</reference>
<keyword evidence="2" id="KW-1185">Reference proteome</keyword>
<dbReference type="Proteomes" id="UP001602013">
    <property type="component" value="Unassembled WGS sequence"/>
</dbReference>
<name>A0ABW6T487_9ACTN</name>
<sequence length="50" mass="5256">MLGHTCSEAAVRKSADRLIAALADLRSSLTDVVHEAHQGAAAAEEWVSPL</sequence>
<proteinExistence type="predicted"/>
<comment type="caution">
    <text evidence="1">The sequence shown here is derived from an EMBL/GenBank/DDBJ whole genome shotgun (WGS) entry which is preliminary data.</text>
</comment>
<dbReference type="EMBL" id="JBIASD010000067">
    <property type="protein sequence ID" value="MFF3672100.1"/>
    <property type="molecule type" value="Genomic_DNA"/>
</dbReference>
<evidence type="ECO:0000313" key="2">
    <source>
        <dbReference type="Proteomes" id="UP001602013"/>
    </source>
</evidence>
<protein>
    <submittedName>
        <fullName evidence="1">Uncharacterized protein</fullName>
    </submittedName>
</protein>